<keyword evidence="2 9" id="KW-0597">Phosphoprotein</keyword>
<dbReference type="InterPro" id="IPR029056">
    <property type="entry name" value="Ribokinase-like"/>
</dbReference>
<dbReference type="CDD" id="cd01171">
    <property type="entry name" value="YXKO-related"/>
    <property type="match status" value="1"/>
</dbReference>
<keyword evidence="7 9" id="KW-0456">Lyase</keyword>
<evidence type="ECO:0000256" key="8">
    <source>
        <dbReference type="ARBA" id="ARBA00047472"/>
    </source>
</evidence>
<comment type="similarity">
    <text evidence="9">Belongs to the NnrD/CARKD family.</text>
</comment>
<keyword evidence="3 9" id="KW-0547">Nucleotide-binding</keyword>
<dbReference type="Gene3D" id="3.40.1190.20">
    <property type="match status" value="1"/>
</dbReference>
<keyword evidence="6 9" id="KW-0520">NAD</keyword>
<name>A0A9Q3D929_9BASI</name>
<dbReference type="Pfam" id="PF01256">
    <property type="entry name" value="Carb_kinase"/>
    <property type="match status" value="1"/>
</dbReference>
<dbReference type="FunFam" id="3.40.1190.20:FF:000023">
    <property type="entry name" value="ATP-dependent (S)-NAD(P)H-hydrate dehydratase"/>
    <property type="match status" value="1"/>
</dbReference>
<evidence type="ECO:0000256" key="4">
    <source>
        <dbReference type="ARBA" id="ARBA00022840"/>
    </source>
</evidence>
<dbReference type="PANTHER" id="PTHR12592:SF0">
    <property type="entry name" value="ATP-DEPENDENT (S)-NAD(P)H-HYDRATE DEHYDRATASE"/>
    <property type="match status" value="1"/>
</dbReference>
<dbReference type="GO" id="GO:0005524">
    <property type="term" value="F:ATP binding"/>
    <property type="evidence" value="ECO:0007669"/>
    <property type="project" value="UniProtKB-KW"/>
</dbReference>
<dbReference type="GO" id="GO:0110051">
    <property type="term" value="P:metabolite repair"/>
    <property type="evidence" value="ECO:0007669"/>
    <property type="project" value="TreeGrafter"/>
</dbReference>
<evidence type="ECO:0000313" key="12">
    <source>
        <dbReference type="Proteomes" id="UP000765509"/>
    </source>
</evidence>
<evidence type="ECO:0000256" key="1">
    <source>
        <dbReference type="ARBA" id="ARBA00022490"/>
    </source>
</evidence>
<dbReference type="GO" id="GO:0005737">
    <property type="term" value="C:cytoplasm"/>
    <property type="evidence" value="ECO:0007669"/>
    <property type="project" value="UniProtKB-SubCell"/>
</dbReference>
<evidence type="ECO:0000256" key="7">
    <source>
        <dbReference type="ARBA" id="ARBA00023239"/>
    </source>
</evidence>
<sequence length="335" mass="36326">MMNAASAAAASKAARPSASRIIPPLDGSLHKGQAGRVAVVGGSKDYTGAPFFSSYSSLRLGADLSHVICDPVASSVIKAYSPDLMVHSWLSPSTDSSLYSANQKEFKDLMDRLHVLVIGPGLGRDNEMQTWATWAIKEAIQKRLHLVLDADALWLLQNKPDIIKDYPNVIITPNLVEFQRLLSSCSINVDEKDPEKLAQQLSSALGGCTVLQKASTDLIARVGFPTIKVSFEGSPKRSGGQGDILSGLVGTWVAWGKLYHERQSQKEDEGFEDEITPEDIPVIAATFGSKITRACSRLAYENLGRSMQASDMLGHVAVAFQEVMYGQPKNNDVYS</sequence>
<comment type="catalytic activity">
    <reaction evidence="8 9">
        <text>(6S)-NADPHX + ATP = ADP + phosphate + NADPH + H(+)</text>
        <dbReference type="Rhea" id="RHEA:32231"/>
        <dbReference type="ChEBI" id="CHEBI:15378"/>
        <dbReference type="ChEBI" id="CHEBI:30616"/>
        <dbReference type="ChEBI" id="CHEBI:43474"/>
        <dbReference type="ChEBI" id="CHEBI:57783"/>
        <dbReference type="ChEBI" id="CHEBI:64076"/>
        <dbReference type="ChEBI" id="CHEBI:456216"/>
        <dbReference type="EC" id="4.2.1.93"/>
    </reaction>
</comment>
<dbReference type="SUPFAM" id="SSF53613">
    <property type="entry name" value="Ribokinase-like"/>
    <property type="match status" value="1"/>
</dbReference>
<dbReference type="NCBIfam" id="TIGR00196">
    <property type="entry name" value="yjeF_cterm"/>
    <property type="match status" value="1"/>
</dbReference>
<evidence type="ECO:0000256" key="9">
    <source>
        <dbReference type="HAMAP-Rule" id="MF_03157"/>
    </source>
</evidence>
<gene>
    <name evidence="11" type="ORF">O181_038814</name>
</gene>
<comment type="caution">
    <text evidence="11">The sequence shown here is derived from an EMBL/GenBank/DDBJ whole genome shotgun (WGS) entry which is preliminary data.</text>
</comment>
<comment type="catalytic activity">
    <reaction evidence="9">
        <text>(6S)-NADHX + ATP = ADP + phosphate + NADH + H(+)</text>
        <dbReference type="Rhea" id="RHEA:19017"/>
        <dbReference type="ChEBI" id="CHEBI:15378"/>
        <dbReference type="ChEBI" id="CHEBI:30616"/>
        <dbReference type="ChEBI" id="CHEBI:43474"/>
        <dbReference type="ChEBI" id="CHEBI:57945"/>
        <dbReference type="ChEBI" id="CHEBI:64074"/>
        <dbReference type="ChEBI" id="CHEBI:456216"/>
        <dbReference type="EC" id="4.2.1.93"/>
    </reaction>
</comment>
<dbReference type="InterPro" id="IPR000631">
    <property type="entry name" value="CARKD"/>
</dbReference>
<evidence type="ECO:0000256" key="5">
    <source>
        <dbReference type="ARBA" id="ARBA00022857"/>
    </source>
</evidence>
<evidence type="ECO:0000256" key="6">
    <source>
        <dbReference type="ARBA" id="ARBA00023027"/>
    </source>
</evidence>
<dbReference type="GO" id="GO:0047453">
    <property type="term" value="F:ATP-dependent NAD(P)H-hydrate dehydratase activity"/>
    <property type="evidence" value="ECO:0007669"/>
    <property type="project" value="UniProtKB-UniRule"/>
</dbReference>
<keyword evidence="12" id="KW-1185">Reference proteome</keyword>
<accession>A0A9Q3D929</accession>
<feature type="domain" description="YjeF C-terminal" evidence="10">
    <location>
        <begin position="14"/>
        <end position="323"/>
    </location>
</feature>
<dbReference type="PROSITE" id="PS51383">
    <property type="entry name" value="YJEF_C_3"/>
    <property type="match status" value="1"/>
</dbReference>
<keyword evidence="1 9" id="KW-0963">Cytoplasm</keyword>
<dbReference type="OrthoDB" id="8110916at2759"/>
<dbReference type="GO" id="GO:0046496">
    <property type="term" value="P:nicotinamide nucleotide metabolic process"/>
    <property type="evidence" value="ECO:0007669"/>
    <property type="project" value="UniProtKB-UniRule"/>
</dbReference>
<dbReference type="AlphaFoldDB" id="A0A9Q3D929"/>
<dbReference type="HAMAP" id="MF_01965">
    <property type="entry name" value="NADHX_dehydratase"/>
    <property type="match status" value="1"/>
</dbReference>
<feature type="binding site" evidence="9">
    <location>
        <begin position="174"/>
        <end position="180"/>
    </location>
    <ligand>
        <name>(6S)-NADPHX</name>
        <dbReference type="ChEBI" id="CHEBI:64076"/>
    </ligand>
</feature>
<keyword evidence="4 9" id="KW-0067">ATP-binding</keyword>
<comment type="cofactor">
    <cofactor evidence="9">
        <name>Mg(2+)</name>
        <dbReference type="ChEBI" id="CHEBI:18420"/>
    </cofactor>
</comment>
<dbReference type="PANTHER" id="PTHR12592">
    <property type="entry name" value="ATP-DEPENDENT (S)-NAD(P)H-HYDRATE DEHYDRATASE FAMILY MEMBER"/>
    <property type="match status" value="1"/>
</dbReference>
<evidence type="ECO:0000256" key="3">
    <source>
        <dbReference type="ARBA" id="ARBA00022741"/>
    </source>
</evidence>
<dbReference type="EMBL" id="AVOT02015093">
    <property type="protein sequence ID" value="MBW0499099.1"/>
    <property type="molecule type" value="Genomic_DNA"/>
</dbReference>
<dbReference type="EC" id="4.2.1.93" evidence="9"/>
<evidence type="ECO:0000313" key="11">
    <source>
        <dbReference type="EMBL" id="MBW0499099.1"/>
    </source>
</evidence>
<feature type="binding site" evidence="9">
    <location>
        <begin position="213"/>
        <end position="217"/>
    </location>
    <ligand>
        <name>ATP</name>
        <dbReference type="ChEBI" id="CHEBI:30616"/>
    </ligand>
</feature>
<protein>
    <recommendedName>
        <fullName evidence="9">ATP-dependent (S)-NAD(P)H-hydrate dehydratase</fullName>
        <ecNumber evidence="9">4.2.1.93</ecNumber>
    </recommendedName>
    <alternativeName>
        <fullName evidence="9">ATP-dependent NAD(P)HX dehydratase</fullName>
    </alternativeName>
</protein>
<evidence type="ECO:0000259" key="10">
    <source>
        <dbReference type="PROSITE" id="PS51383"/>
    </source>
</evidence>
<proteinExistence type="inferred from homology"/>
<dbReference type="Proteomes" id="UP000765509">
    <property type="component" value="Unassembled WGS sequence"/>
</dbReference>
<reference evidence="11" key="1">
    <citation type="submission" date="2021-03" db="EMBL/GenBank/DDBJ databases">
        <title>Draft genome sequence of rust myrtle Austropuccinia psidii MF-1, a brazilian biotype.</title>
        <authorList>
            <person name="Quecine M.C."/>
            <person name="Pachon D.M.R."/>
            <person name="Bonatelli M.L."/>
            <person name="Correr F.H."/>
            <person name="Franceschini L.M."/>
            <person name="Leite T.F."/>
            <person name="Margarido G.R.A."/>
            <person name="Almeida C.A."/>
            <person name="Ferrarezi J.A."/>
            <person name="Labate C.A."/>
        </authorList>
    </citation>
    <scope>NUCLEOTIDE SEQUENCE</scope>
    <source>
        <strain evidence="11">MF-1</strain>
    </source>
</reference>
<feature type="binding site" evidence="9">
    <location>
        <begin position="233"/>
        <end position="242"/>
    </location>
    <ligand>
        <name>ATP</name>
        <dbReference type="ChEBI" id="CHEBI:30616"/>
    </ligand>
</feature>
<comment type="subcellular location">
    <subcellularLocation>
        <location evidence="9">Cytoplasm</location>
    </subcellularLocation>
</comment>
<feature type="binding site" evidence="9">
    <location>
        <position position="121"/>
    </location>
    <ligand>
        <name>(6S)-NADPHX</name>
        <dbReference type="ChEBI" id="CHEBI:64076"/>
    </ligand>
</feature>
<organism evidence="11 12">
    <name type="scientific">Austropuccinia psidii MF-1</name>
    <dbReference type="NCBI Taxonomy" id="1389203"/>
    <lineage>
        <taxon>Eukaryota</taxon>
        <taxon>Fungi</taxon>
        <taxon>Dikarya</taxon>
        <taxon>Basidiomycota</taxon>
        <taxon>Pucciniomycotina</taxon>
        <taxon>Pucciniomycetes</taxon>
        <taxon>Pucciniales</taxon>
        <taxon>Sphaerophragmiaceae</taxon>
        <taxon>Austropuccinia</taxon>
    </lineage>
</organism>
<keyword evidence="5" id="KW-0521">NADP</keyword>
<feature type="binding site" evidence="9">
    <location>
        <position position="243"/>
    </location>
    <ligand>
        <name>(6S)-NADPHX</name>
        <dbReference type="ChEBI" id="CHEBI:64076"/>
    </ligand>
</feature>
<comment type="function">
    <text evidence="9">Catalyzes the dehydration of the S-form of NAD(P)HX at the expense of ATP, which is converted to ADP. Together with NAD(P)HX epimerase, which catalyzes the epimerization of the S- and R-forms, the enzyme allows the repair of both epimers of NAD(P)HX, a damaged form of NAD(P)H that is a result of enzymatic or heat-dependent hydration.</text>
</comment>
<evidence type="ECO:0000256" key="2">
    <source>
        <dbReference type="ARBA" id="ARBA00022553"/>
    </source>
</evidence>